<comment type="similarity">
    <text evidence="1">Belongs to the ACBP family.</text>
</comment>
<keyword evidence="2" id="KW-0446">Lipid-binding</keyword>
<feature type="domain" description="ACB" evidence="3">
    <location>
        <begin position="34"/>
        <end position="119"/>
    </location>
</feature>
<sequence length="120" mass="13161">MANTGCQVTARAAICRFARFSVSRFLINLYTMSLDERFNKAAENVKNLKSKPSDEDLLELYGLFKQATVGDVNTSAPGLLDLKGKAKWNAWNGRKGLSQDQAKEQYIAKADSLVSSLGLA</sequence>
<dbReference type="GO" id="GO:0000062">
    <property type="term" value="F:fatty-acyl-CoA binding"/>
    <property type="evidence" value="ECO:0007669"/>
    <property type="project" value="InterPro"/>
</dbReference>
<comment type="caution">
    <text evidence="4">The sequence shown here is derived from an EMBL/GenBank/DDBJ whole genome shotgun (WGS) entry which is preliminary data.</text>
</comment>
<dbReference type="Gene3D" id="1.20.80.10">
    <property type="match status" value="1"/>
</dbReference>
<evidence type="ECO:0000313" key="5">
    <source>
        <dbReference type="Proteomes" id="UP000625711"/>
    </source>
</evidence>
<dbReference type="InterPro" id="IPR022408">
    <property type="entry name" value="Acyl-CoA-binding_prot_CS"/>
</dbReference>
<dbReference type="Pfam" id="PF00887">
    <property type="entry name" value="ACBP"/>
    <property type="match status" value="1"/>
</dbReference>
<evidence type="ECO:0000256" key="1">
    <source>
        <dbReference type="ARBA" id="ARBA00005567"/>
    </source>
</evidence>
<dbReference type="PRINTS" id="PR00689">
    <property type="entry name" value="ACOABINDINGP"/>
</dbReference>
<dbReference type="PANTHER" id="PTHR23310:SF62">
    <property type="entry name" value="ACYL-COA BINDING PROTEIN 1, ISOFORM A"/>
    <property type="match status" value="1"/>
</dbReference>
<accession>A0A834ITJ2</accession>
<dbReference type="PROSITE" id="PS51228">
    <property type="entry name" value="ACB_2"/>
    <property type="match status" value="1"/>
</dbReference>
<dbReference type="AlphaFoldDB" id="A0A834ITJ2"/>
<dbReference type="InterPro" id="IPR000582">
    <property type="entry name" value="Acyl-CoA-binding_protein"/>
</dbReference>
<dbReference type="InterPro" id="IPR035984">
    <property type="entry name" value="Acyl-CoA-binding_sf"/>
</dbReference>
<proteinExistence type="inferred from homology"/>
<keyword evidence="5" id="KW-1185">Reference proteome</keyword>
<protein>
    <recommendedName>
        <fullName evidence="3">ACB domain-containing protein</fullName>
    </recommendedName>
</protein>
<evidence type="ECO:0000256" key="2">
    <source>
        <dbReference type="ARBA" id="ARBA00023121"/>
    </source>
</evidence>
<gene>
    <name evidence="4" type="ORF">GWI33_023355</name>
</gene>
<evidence type="ECO:0000313" key="4">
    <source>
        <dbReference type="EMBL" id="KAF7283598.1"/>
    </source>
</evidence>
<evidence type="ECO:0000259" key="3">
    <source>
        <dbReference type="PROSITE" id="PS51228"/>
    </source>
</evidence>
<dbReference type="EMBL" id="JAACXV010000096">
    <property type="protein sequence ID" value="KAF7283598.1"/>
    <property type="molecule type" value="Genomic_DNA"/>
</dbReference>
<dbReference type="PROSITE" id="PS00880">
    <property type="entry name" value="ACB_1"/>
    <property type="match status" value="1"/>
</dbReference>
<dbReference type="InterPro" id="IPR014352">
    <property type="entry name" value="FERM/acyl-CoA-bd_prot_sf"/>
</dbReference>
<dbReference type="Proteomes" id="UP000625711">
    <property type="component" value="Unassembled WGS sequence"/>
</dbReference>
<dbReference type="CDD" id="cd00435">
    <property type="entry name" value="ACBP"/>
    <property type="match status" value="1"/>
</dbReference>
<name>A0A834ITJ2_RHYFE</name>
<dbReference type="SUPFAM" id="SSF47027">
    <property type="entry name" value="Acyl-CoA binding protein"/>
    <property type="match status" value="1"/>
</dbReference>
<dbReference type="PANTHER" id="PTHR23310">
    <property type="entry name" value="ACYL-COA-BINDING PROTEIN, ACBP"/>
    <property type="match status" value="1"/>
</dbReference>
<organism evidence="4 5">
    <name type="scientific">Rhynchophorus ferrugineus</name>
    <name type="common">Red palm weevil</name>
    <name type="synonym">Curculio ferrugineus</name>
    <dbReference type="NCBI Taxonomy" id="354439"/>
    <lineage>
        <taxon>Eukaryota</taxon>
        <taxon>Metazoa</taxon>
        <taxon>Ecdysozoa</taxon>
        <taxon>Arthropoda</taxon>
        <taxon>Hexapoda</taxon>
        <taxon>Insecta</taxon>
        <taxon>Pterygota</taxon>
        <taxon>Neoptera</taxon>
        <taxon>Endopterygota</taxon>
        <taxon>Coleoptera</taxon>
        <taxon>Polyphaga</taxon>
        <taxon>Cucujiformia</taxon>
        <taxon>Curculionidae</taxon>
        <taxon>Dryophthorinae</taxon>
        <taxon>Rhynchophorus</taxon>
    </lineage>
</organism>
<dbReference type="GO" id="GO:0006631">
    <property type="term" value="P:fatty acid metabolic process"/>
    <property type="evidence" value="ECO:0007669"/>
    <property type="project" value="TreeGrafter"/>
</dbReference>
<reference evidence="4" key="1">
    <citation type="submission" date="2020-08" db="EMBL/GenBank/DDBJ databases">
        <title>Genome sequencing and assembly of the red palm weevil Rhynchophorus ferrugineus.</title>
        <authorList>
            <person name="Dias G.B."/>
            <person name="Bergman C.M."/>
            <person name="Manee M."/>
        </authorList>
    </citation>
    <scope>NUCLEOTIDE SEQUENCE</scope>
    <source>
        <strain evidence="4">AA-2017</strain>
        <tissue evidence="4">Whole larva</tissue>
    </source>
</reference>
<dbReference type="OrthoDB" id="346910at2759"/>